<reference evidence="1 2" key="1">
    <citation type="submission" date="2017-12" db="EMBL/GenBank/DDBJ databases">
        <authorList>
            <person name="Pombert J.-F."/>
            <person name="Haag K.L."/>
            <person name="Ebert D."/>
        </authorList>
    </citation>
    <scope>NUCLEOTIDE SEQUENCE [LARGE SCALE GENOMIC DNA]</scope>
    <source>
        <strain evidence="1">IL-BN-2</strain>
    </source>
</reference>
<evidence type="ECO:0000313" key="2">
    <source>
        <dbReference type="Proteomes" id="UP000293045"/>
    </source>
</evidence>
<organism evidence="1 2">
    <name type="scientific">Hamiltosporidium magnivora</name>
    <dbReference type="NCBI Taxonomy" id="148818"/>
    <lineage>
        <taxon>Eukaryota</taxon>
        <taxon>Fungi</taxon>
        <taxon>Fungi incertae sedis</taxon>
        <taxon>Microsporidia</taxon>
        <taxon>Dubosqiidae</taxon>
        <taxon>Hamiltosporidium</taxon>
    </lineage>
</organism>
<comment type="caution">
    <text evidence="1">The sequence shown here is derived from an EMBL/GenBank/DDBJ whole genome shotgun (WGS) entry which is preliminary data.</text>
</comment>
<accession>A0A4Q9L7F3</accession>
<evidence type="ECO:0000313" key="1">
    <source>
        <dbReference type="EMBL" id="TBU03155.1"/>
    </source>
</evidence>
<dbReference type="VEuPathDB" id="MicrosporidiaDB:CWI39_1020p0020"/>
<dbReference type="AlphaFoldDB" id="A0A4Q9L7F3"/>
<proteinExistence type="predicted"/>
<dbReference type="Proteomes" id="UP000293045">
    <property type="component" value="Unassembled WGS sequence"/>
</dbReference>
<protein>
    <submittedName>
        <fullName evidence="1">Uncharacterized protein</fullName>
    </submittedName>
</protein>
<name>A0A4Q9L7F3_9MICR</name>
<dbReference type="EMBL" id="PIXR01001020">
    <property type="protein sequence ID" value="TBU03155.1"/>
    <property type="molecule type" value="Genomic_DNA"/>
</dbReference>
<sequence length="58" mass="6359">MTESSIGCDTICWLSFELAVVLRFFIHLAGLHAMPLVREDEGIDSTKQTGLGCYGGRL</sequence>
<gene>
    <name evidence="1" type="ORF">CWI39_1020p0020</name>
</gene>